<dbReference type="AlphaFoldDB" id="A0A6B2KPJ3"/>
<name>A0A6B2KPJ3_9NEIS</name>
<keyword evidence="1" id="KW-0547">Nucleotide-binding</keyword>
<gene>
    <name evidence="3" type="ORF">GZH52_05000</name>
</gene>
<comment type="caution">
    <text evidence="3">The sequence shown here is derived from an EMBL/GenBank/DDBJ whole genome shotgun (WGS) entry which is preliminary data.</text>
</comment>
<dbReference type="InterPro" id="IPR027417">
    <property type="entry name" value="P-loop_NTPase"/>
</dbReference>
<evidence type="ECO:0000313" key="4">
    <source>
        <dbReference type="Proteomes" id="UP000482578"/>
    </source>
</evidence>
<accession>A0A6B2KPJ3</accession>
<dbReference type="InterPro" id="IPR050625">
    <property type="entry name" value="ParA/MinD_ATPase"/>
</dbReference>
<evidence type="ECO:0000313" key="3">
    <source>
        <dbReference type="EMBL" id="NDV12152.1"/>
    </source>
</evidence>
<dbReference type="SUPFAM" id="SSF52540">
    <property type="entry name" value="P-loop containing nucleoside triphosphate hydrolases"/>
    <property type="match status" value="1"/>
</dbReference>
<dbReference type="GO" id="GO:0005524">
    <property type="term" value="F:ATP binding"/>
    <property type="evidence" value="ECO:0007669"/>
    <property type="project" value="UniProtKB-KW"/>
</dbReference>
<organism evidence="3 4">
    <name type="scientific">Crenobacter caeni</name>
    <dbReference type="NCBI Taxonomy" id="2705474"/>
    <lineage>
        <taxon>Bacteria</taxon>
        <taxon>Pseudomonadati</taxon>
        <taxon>Pseudomonadota</taxon>
        <taxon>Betaproteobacteria</taxon>
        <taxon>Neisseriales</taxon>
        <taxon>Neisseriaceae</taxon>
        <taxon>Crenobacter</taxon>
    </lineage>
</organism>
<sequence length="288" mass="30732">MTDQAASLRQLARPDTGVLPPMFALTGARRSGVSSLCAGLAAAAALAGQRPLLLDHQNGQTLSRLAGVPASATLGGLRVSRGGLTDLMVASRHDVTLVNLAASPDERSRLSERIWQRLGSEFSALEKDCGVTLIDAPDPALDPVPLLIADNLVLVITPQPEAIMRGYACMKRLATDFGRRRFNVLVNRVASQDEAHAAFGRLSSVAGDYLGVSMRWVGFVPEDAAVRKSEALRRPVVEAFPASEAAQAFAQLAAMLPLWHAPDSGHTRTSYLEQLHETGKALAVPTER</sequence>
<dbReference type="Proteomes" id="UP000482578">
    <property type="component" value="Unassembled WGS sequence"/>
</dbReference>
<keyword evidence="2" id="KW-0067">ATP-binding</keyword>
<dbReference type="GO" id="GO:0005829">
    <property type="term" value="C:cytosol"/>
    <property type="evidence" value="ECO:0007669"/>
    <property type="project" value="TreeGrafter"/>
</dbReference>
<keyword evidence="4" id="KW-1185">Reference proteome</keyword>
<dbReference type="Gene3D" id="3.40.50.300">
    <property type="entry name" value="P-loop containing nucleotide triphosphate hydrolases"/>
    <property type="match status" value="1"/>
</dbReference>
<dbReference type="EMBL" id="JAAGAA010000003">
    <property type="protein sequence ID" value="NDV12152.1"/>
    <property type="molecule type" value="Genomic_DNA"/>
</dbReference>
<dbReference type="RefSeq" id="WP_163315384.1">
    <property type="nucleotide sequence ID" value="NZ_JAAGAA010000003.1"/>
</dbReference>
<protein>
    <submittedName>
        <fullName evidence="3">MinD/ParA family protein</fullName>
    </submittedName>
</protein>
<dbReference type="GO" id="GO:0016887">
    <property type="term" value="F:ATP hydrolysis activity"/>
    <property type="evidence" value="ECO:0007669"/>
    <property type="project" value="TreeGrafter"/>
</dbReference>
<dbReference type="PANTHER" id="PTHR43384:SF4">
    <property type="entry name" value="CELLULOSE BIOSYNTHESIS PROTEIN BCSQ-RELATED"/>
    <property type="match status" value="1"/>
</dbReference>
<proteinExistence type="predicted"/>
<evidence type="ECO:0000256" key="2">
    <source>
        <dbReference type="ARBA" id="ARBA00022840"/>
    </source>
</evidence>
<evidence type="ECO:0000256" key="1">
    <source>
        <dbReference type="ARBA" id="ARBA00022741"/>
    </source>
</evidence>
<dbReference type="GO" id="GO:0051782">
    <property type="term" value="P:negative regulation of cell division"/>
    <property type="evidence" value="ECO:0007669"/>
    <property type="project" value="TreeGrafter"/>
</dbReference>
<dbReference type="PANTHER" id="PTHR43384">
    <property type="entry name" value="SEPTUM SITE-DETERMINING PROTEIN MIND HOMOLOG, CHLOROPLASTIC-RELATED"/>
    <property type="match status" value="1"/>
</dbReference>
<dbReference type="GO" id="GO:0009898">
    <property type="term" value="C:cytoplasmic side of plasma membrane"/>
    <property type="evidence" value="ECO:0007669"/>
    <property type="project" value="TreeGrafter"/>
</dbReference>
<reference evidence="3 4" key="1">
    <citation type="submission" date="2020-02" db="EMBL/GenBank/DDBJ databases">
        <authorList>
            <person name="Yang Z."/>
        </authorList>
    </citation>
    <scope>NUCLEOTIDE SEQUENCE [LARGE SCALE GENOMIC DNA]</scope>
    <source>
        <strain evidence="3 4">HX-7-9</strain>
    </source>
</reference>